<evidence type="ECO:0000313" key="2">
    <source>
        <dbReference type="EMBL" id="KGO06468.1"/>
    </source>
</evidence>
<dbReference type="Proteomes" id="UP000030140">
    <property type="component" value="Unassembled WGS sequence"/>
</dbReference>
<reference evidence="2 3" key="1">
    <citation type="submission" date="2014-10" db="EMBL/GenBank/DDBJ databases">
        <title>Draft genome sequence of the proteorhodopsin-containing marine bacterium Dokdonia donghaensis.</title>
        <authorList>
            <person name="Gomez-Consarnau L."/>
            <person name="Gonzalez J.M."/>
            <person name="Riedel T."/>
            <person name="Jaenicke S."/>
            <person name="Wagner-Doebler I."/>
            <person name="Fuhrman J.A."/>
        </authorList>
    </citation>
    <scope>NUCLEOTIDE SEQUENCE [LARGE SCALE GENOMIC DNA]</scope>
    <source>
        <strain evidence="2 3">DSW-1</strain>
    </source>
</reference>
<dbReference type="PATRIC" id="fig|1300343.5.peg.101"/>
<keyword evidence="1" id="KW-0732">Signal</keyword>
<sequence length="415" mass="45647">MIKKLFIVAVLMMAVKGLAQEGATTSPYSFYGVGIQQFRGTVENKSMGGIQTYSDSLHLNLLNPASLGKLRYTTFTVGGNHNEVNAEDATTKEGSSKSTFDYLAIGFPISKKGGVSIGLMPYTAVGYKLDDSTDEVLNRFTGRGGLNRAFLSTGYTLAKGLTVGASMYYYFGNIQNEAVRSQEEAELGTRESNRSDFSGLAFELGAQYETMISDKLELRSSVKYVPSATIGTENEREVSTVLFNSLGLLQDVDVQEISVPDTDFDLPSSVTVGLGIGEKNKWFFGGEYTSQQTSSFSNRTFTPDNVSFEDATQMRVGGFYTPKYNSISSYWERMTYRAGFRYEETGLVVSNEDINEFGISFGVGLPTGRRISNLNLQFEVGQRGTTNANLIQENFINVGVSLSINDLWFVQSKFN</sequence>
<dbReference type="OrthoDB" id="1491239at2"/>
<name>A0A0A2GVC3_9FLAO</name>
<dbReference type="EMBL" id="JSAQ01000001">
    <property type="protein sequence ID" value="KGO06468.1"/>
    <property type="molecule type" value="Genomic_DNA"/>
</dbReference>
<organism evidence="2 3">
    <name type="scientific">Dokdonia donghaensis DSW-1</name>
    <dbReference type="NCBI Taxonomy" id="1300343"/>
    <lineage>
        <taxon>Bacteria</taxon>
        <taxon>Pseudomonadati</taxon>
        <taxon>Bacteroidota</taxon>
        <taxon>Flavobacteriia</taxon>
        <taxon>Flavobacteriales</taxon>
        <taxon>Flavobacteriaceae</taxon>
        <taxon>Dokdonia</taxon>
    </lineage>
</organism>
<proteinExistence type="predicted"/>
<dbReference type="RefSeq" id="WP_035325511.1">
    <property type="nucleotide sequence ID" value="NZ_CP015125.1"/>
</dbReference>
<comment type="caution">
    <text evidence="2">The sequence shown here is derived from an EMBL/GenBank/DDBJ whole genome shotgun (WGS) entry which is preliminary data.</text>
</comment>
<dbReference type="KEGG" id="ddo:I597_0101"/>
<accession>A0A0A2GVC3</accession>
<evidence type="ECO:0000256" key="1">
    <source>
        <dbReference type="SAM" id="SignalP"/>
    </source>
</evidence>
<gene>
    <name evidence="2" type="ORF">NV36_06200</name>
</gene>
<evidence type="ECO:0000313" key="3">
    <source>
        <dbReference type="Proteomes" id="UP000030140"/>
    </source>
</evidence>
<dbReference type="AlphaFoldDB" id="A0A0A2GVC3"/>
<feature type="chain" id="PRO_5001987911" evidence="1">
    <location>
        <begin position="20"/>
        <end position="415"/>
    </location>
</feature>
<dbReference type="SUPFAM" id="SSF56935">
    <property type="entry name" value="Porins"/>
    <property type="match status" value="1"/>
</dbReference>
<dbReference type="Gene3D" id="2.40.160.60">
    <property type="entry name" value="Outer membrane protein transport protein (OMPP1/FadL/TodX)"/>
    <property type="match status" value="1"/>
</dbReference>
<keyword evidence="3" id="KW-1185">Reference proteome</keyword>
<feature type="signal peptide" evidence="1">
    <location>
        <begin position="1"/>
        <end position="19"/>
    </location>
</feature>
<protein>
    <submittedName>
        <fullName evidence="2">Membrane protein</fullName>
    </submittedName>
</protein>